<evidence type="ECO:0000256" key="2">
    <source>
        <dbReference type="ARBA" id="ARBA00023002"/>
    </source>
</evidence>
<dbReference type="InterPro" id="IPR036291">
    <property type="entry name" value="NAD(P)-bd_dom_sf"/>
</dbReference>
<dbReference type="AlphaFoldDB" id="A0A1U7NZ37"/>
<keyword evidence="2" id="KW-0560">Oxidoreductase</keyword>
<dbReference type="Proteomes" id="UP000186607">
    <property type="component" value="Unassembled WGS sequence"/>
</dbReference>
<evidence type="ECO:0000313" key="3">
    <source>
        <dbReference type="EMBL" id="OLV18183.1"/>
    </source>
</evidence>
<dbReference type="PRINTS" id="PR00080">
    <property type="entry name" value="SDRFAMILY"/>
</dbReference>
<accession>A0A1U7NZ37</accession>
<organism evidence="3 4">
    <name type="scientific">Deinococcus marmoris</name>
    <dbReference type="NCBI Taxonomy" id="249408"/>
    <lineage>
        <taxon>Bacteria</taxon>
        <taxon>Thermotogati</taxon>
        <taxon>Deinococcota</taxon>
        <taxon>Deinococci</taxon>
        <taxon>Deinococcales</taxon>
        <taxon>Deinococcaceae</taxon>
        <taxon>Deinococcus</taxon>
    </lineage>
</organism>
<dbReference type="EMBL" id="MSTI01000074">
    <property type="protein sequence ID" value="OLV18183.1"/>
    <property type="molecule type" value="Genomic_DNA"/>
</dbReference>
<evidence type="ECO:0000313" key="4">
    <source>
        <dbReference type="Proteomes" id="UP000186607"/>
    </source>
</evidence>
<dbReference type="InterPro" id="IPR002347">
    <property type="entry name" value="SDR_fam"/>
</dbReference>
<sequence>MRPEALEAVFKTNVLGVMYCAQEALRRWQPTGTRGVIVNISSGAAQTGSPGEYVQYAASKAAVDAFTVGLGRELAPQGIRVCGVAPGMTLTGIHAAAGEPDRPARVAPKIPLGRLAAPEEIAEAVLWLLSPAASYVTGTTLQCSGGLAS</sequence>
<comment type="caution">
    <text evidence="3">The sequence shown here is derived from an EMBL/GenBank/DDBJ whole genome shotgun (WGS) entry which is preliminary data.</text>
</comment>
<reference evidence="3 4" key="1">
    <citation type="submission" date="2017-01" db="EMBL/GenBank/DDBJ databases">
        <title>Genome Analysis of Deinococcus marmoris KOPRI26562.</title>
        <authorList>
            <person name="Kim J.H."/>
            <person name="Oh H.-M."/>
        </authorList>
    </citation>
    <scope>NUCLEOTIDE SEQUENCE [LARGE SCALE GENOMIC DNA]</scope>
    <source>
        <strain evidence="3 4">KOPRI26562</strain>
    </source>
</reference>
<dbReference type="STRING" id="249408.BOO71_0006598"/>
<protein>
    <submittedName>
        <fullName evidence="3">Short chain dehydrogenase</fullName>
    </submittedName>
</protein>
<keyword evidence="4" id="KW-1185">Reference proteome</keyword>
<dbReference type="PANTHER" id="PTHR43639:SF1">
    <property type="entry name" value="SHORT-CHAIN DEHYDROGENASE_REDUCTASE FAMILY PROTEIN"/>
    <property type="match status" value="1"/>
</dbReference>
<evidence type="ECO:0000256" key="1">
    <source>
        <dbReference type="ARBA" id="ARBA00006484"/>
    </source>
</evidence>
<name>A0A1U7NZ37_9DEIO</name>
<dbReference type="CDD" id="cd05233">
    <property type="entry name" value="SDR_c"/>
    <property type="match status" value="1"/>
</dbReference>
<dbReference type="SUPFAM" id="SSF51735">
    <property type="entry name" value="NAD(P)-binding Rossmann-fold domains"/>
    <property type="match status" value="1"/>
</dbReference>
<dbReference type="Pfam" id="PF13561">
    <property type="entry name" value="adh_short_C2"/>
    <property type="match status" value="1"/>
</dbReference>
<dbReference type="Gene3D" id="3.40.50.720">
    <property type="entry name" value="NAD(P)-binding Rossmann-like Domain"/>
    <property type="match status" value="1"/>
</dbReference>
<proteinExistence type="inferred from homology"/>
<dbReference type="PANTHER" id="PTHR43639">
    <property type="entry name" value="OXIDOREDUCTASE, SHORT-CHAIN DEHYDROGENASE/REDUCTASE FAMILY (AFU_ORTHOLOGUE AFUA_5G02870)"/>
    <property type="match status" value="1"/>
</dbReference>
<gene>
    <name evidence="3" type="ORF">BOO71_0006598</name>
</gene>
<comment type="similarity">
    <text evidence="1">Belongs to the short-chain dehydrogenases/reductases (SDR) family.</text>
</comment>
<dbReference type="GO" id="GO:0016491">
    <property type="term" value="F:oxidoreductase activity"/>
    <property type="evidence" value="ECO:0007669"/>
    <property type="project" value="UniProtKB-KW"/>
</dbReference>
<dbReference type="PRINTS" id="PR00081">
    <property type="entry name" value="GDHRDH"/>
</dbReference>